<proteinExistence type="predicted"/>
<evidence type="ECO:0000313" key="4">
    <source>
        <dbReference type="EMBL" id="TWW09906.1"/>
    </source>
</evidence>
<sequence>MKPKSSCAVCVDELTGRQILDPETVPTDLGLLEISLAGNYALRIRWTDNHDSGLFTWRHLRAISDALSSRPKS</sequence>
<dbReference type="InterPro" id="IPR010376">
    <property type="entry name" value="GBBH-like_N"/>
</dbReference>
<dbReference type="AlphaFoldDB" id="A0A5C6M598"/>
<comment type="caution">
    <text evidence="4">The sequence shown here is derived from an EMBL/GenBank/DDBJ whole genome shotgun (WGS) entry which is preliminary data.</text>
</comment>
<organism evidence="4 5">
    <name type="scientific">Planctomyces bekefii</name>
    <dbReference type="NCBI Taxonomy" id="1653850"/>
    <lineage>
        <taxon>Bacteria</taxon>
        <taxon>Pseudomonadati</taxon>
        <taxon>Planctomycetota</taxon>
        <taxon>Planctomycetia</taxon>
        <taxon>Planctomycetales</taxon>
        <taxon>Planctomycetaceae</taxon>
        <taxon>Planctomyces</taxon>
    </lineage>
</organism>
<dbReference type="Gene3D" id="3.30.2020.30">
    <property type="match status" value="1"/>
</dbReference>
<evidence type="ECO:0000256" key="1">
    <source>
        <dbReference type="ARBA" id="ARBA00022723"/>
    </source>
</evidence>
<feature type="domain" description="Gamma-butyrobetaine hydroxylase-like N-terminal" evidence="3">
    <location>
        <begin position="4"/>
        <end position="61"/>
    </location>
</feature>
<evidence type="ECO:0000256" key="2">
    <source>
        <dbReference type="ARBA" id="ARBA00023004"/>
    </source>
</evidence>
<protein>
    <recommendedName>
        <fullName evidence="3">Gamma-butyrobetaine hydroxylase-like N-terminal domain-containing protein</fullName>
    </recommendedName>
</protein>
<name>A0A5C6M598_9PLAN</name>
<evidence type="ECO:0000313" key="5">
    <source>
        <dbReference type="Proteomes" id="UP000321083"/>
    </source>
</evidence>
<dbReference type="Pfam" id="PF06155">
    <property type="entry name" value="GBBH-like_N"/>
    <property type="match status" value="1"/>
</dbReference>
<evidence type="ECO:0000259" key="3">
    <source>
        <dbReference type="Pfam" id="PF06155"/>
    </source>
</evidence>
<accession>A0A5C6M598</accession>
<dbReference type="EMBL" id="SRHE01000150">
    <property type="protein sequence ID" value="TWW09906.1"/>
    <property type="molecule type" value="Genomic_DNA"/>
</dbReference>
<dbReference type="InterPro" id="IPR038492">
    <property type="entry name" value="GBBH-like_N_sf"/>
</dbReference>
<keyword evidence="5" id="KW-1185">Reference proteome</keyword>
<dbReference type="GO" id="GO:0046872">
    <property type="term" value="F:metal ion binding"/>
    <property type="evidence" value="ECO:0007669"/>
    <property type="project" value="UniProtKB-KW"/>
</dbReference>
<dbReference type="Proteomes" id="UP000321083">
    <property type="component" value="Unassembled WGS sequence"/>
</dbReference>
<gene>
    <name evidence="4" type="ORF">E3A20_09660</name>
</gene>
<keyword evidence="1" id="KW-0479">Metal-binding</keyword>
<reference evidence="4 5" key="1">
    <citation type="submission" date="2019-08" db="EMBL/GenBank/DDBJ databases">
        <title>100 year-old enigma solved: identification of Planctomyces bekefii, the type genus and species of the phylum Planctomycetes.</title>
        <authorList>
            <person name="Svetlana D.N."/>
            <person name="Overmann J."/>
        </authorList>
    </citation>
    <scope>NUCLEOTIDE SEQUENCE [LARGE SCALE GENOMIC DNA]</scope>
    <source>
        <strain evidence="4">Phe10_nw2017</strain>
    </source>
</reference>
<reference evidence="4 5" key="2">
    <citation type="submission" date="2019-08" db="EMBL/GenBank/DDBJ databases">
        <authorList>
            <person name="Henke P."/>
        </authorList>
    </citation>
    <scope>NUCLEOTIDE SEQUENCE [LARGE SCALE GENOMIC DNA]</scope>
    <source>
        <strain evidence="4">Phe10_nw2017</strain>
    </source>
</reference>
<keyword evidence="2" id="KW-0408">Iron</keyword>